<proteinExistence type="predicted"/>
<dbReference type="AlphaFoldDB" id="A0A0M3ILH5"/>
<protein>
    <submittedName>
        <fullName evidence="3">Secreted protein</fullName>
    </submittedName>
</protein>
<keyword evidence="1" id="KW-0472">Membrane</keyword>
<evidence type="ECO:0000313" key="3">
    <source>
        <dbReference type="WBParaSite" id="ALUE_0001960301-mRNA-1"/>
    </source>
</evidence>
<dbReference type="Proteomes" id="UP000036681">
    <property type="component" value="Unplaced"/>
</dbReference>
<reference evidence="3" key="1">
    <citation type="submission" date="2017-02" db="UniProtKB">
        <authorList>
            <consortium name="WormBaseParasite"/>
        </authorList>
    </citation>
    <scope>IDENTIFICATION</scope>
</reference>
<accession>A0A0M3ILH5</accession>
<keyword evidence="1" id="KW-1133">Transmembrane helix</keyword>
<dbReference type="WBParaSite" id="ALUE_0001960301-mRNA-1">
    <property type="protein sequence ID" value="ALUE_0001960301-mRNA-1"/>
    <property type="gene ID" value="ALUE_0001960301"/>
</dbReference>
<keyword evidence="1" id="KW-0812">Transmembrane</keyword>
<keyword evidence="2" id="KW-1185">Reference proteome</keyword>
<name>A0A0M3ILH5_ASCLU</name>
<evidence type="ECO:0000313" key="2">
    <source>
        <dbReference type="Proteomes" id="UP000036681"/>
    </source>
</evidence>
<feature type="transmembrane region" description="Helical" evidence="1">
    <location>
        <begin position="58"/>
        <end position="76"/>
    </location>
</feature>
<sequence>MCQLSVVFQCSLLFNSFAASRSRFTFVTRWFGRLIQRSMTVSQEFANLPSTIFDQSKHVFIGLFYFIITINPSLLLF</sequence>
<organism evidence="2 3">
    <name type="scientific">Ascaris lumbricoides</name>
    <name type="common">Giant roundworm</name>
    <dbReference type="NCBI Taxonomy" id="6252"/>
    <lineage>
        <taxon>Eukaryota</taxon>
        <taxon>Metazoa</taxon>
        <taxon>Ecdysozoa</taxon>
        <taxon>Nematoda</taxon>
        <taxon>Chromadorea</taxon>
        <taxon>Rhabditida</taxon>
        <taxon>Spirurina</taxon>
        <taxon>Ascaridomorpha</taxon>
        <taxon>Ascaridoidea</taxon>
        <taxon>Ascarididae</taxon>
        <taxon>Ascaris</taxon>
    </lineage>
</organism>
<evidence type="ECO:0000256" key="1">
    <source>
        <dbReference type="SAM" id="Phobius"/>
    </source>
</evidence>